<accession>A0A0H4PAD2</accession>
<sequence length="269" mass="30466">MKQYIPLVFLIYLFSCNLDTNKDLQIDQSFEGEEAYWVSKTLDEHHHLAFYNVFTFSNSLFTDSLPGCPTVTIGEDMLTVTLDYDNPICEEASGDHKGKLILKYSSRFSNTNDSIKIIYDGYQYDKSKLEGYRLFKVLQKQNTKVMLAETSDTLLLKDEHESSTRLILDLEHEAKFQSQKIIEIKSNGTMTGRNWGGNQLEAVISAPKIISTSCLSSLKFRPVSGEENWTIQRSGESPVTHKLTYSTAEGCDTKTTIKLAEGVIMIKQP</sequence>
<dbReference type="EMBL" id="CP012040">
    <property type="protein sequence ID" value="AKP49698.1"/>
    <property type="molecule type" value="Genomic_DNA"/>
</dbReference>
<dbReference type="KEGG" id="camu:CA2015_0216"/>
<dbReference type="AlphaFoldDB" id="A0A0H4PAD2"/>
<name>A0A0H4PAD2_9BACT</name>
<proteinExistence type="predicted"/>
<evidence type="ECO:0000313" key="2">
    <source>
        <dbReference type="Proteomes" id="UP000036520"/>
    </source>
</evidence>
<dbReference type="Proteomes" id="UP000036520">
    <property type="component" value="Chromosome"/>
</dbReference>
<keyword evidence="2" id="KW-1185">Reference proteome</keyword>
<protein>
    <submittedName>
        <fullName evidence="1">S-adenosyl-L-homocysteine hydrolase</fullName>
    </submittedName>
</protein>
<organism evidence="1 2">
    <name type="scientific">Cyclobacterium amurskyense</name>
    <dbReference type="NCBI Taxonomy" id="320787"/>
    <lineage>
        <taxon>Bacteria</taxon>
        <taxon>Pseudomonadati</taxon>
        <taxon>Bacteroidota</taxon>
        <taxon>Cytophagia</taxon>
        <taxon>Cytophagales</taxon>
        <taxon>Cyclobacteriaceae</taxon>
        <taxon>Cyclobacterium</taxon>
    </lineage>
</organism>
<keyword evidence="1" id="KW-0378">Hydrolase</keyword>
<dbReference type="OrthoDB" id="838897at2"/>
<gene>
    <name evidence="1" type="ORF">CA2015_0216</name>
</gene>
<evidence type="ECO:0000313" key="1">
    <source>
        <dbReference type="EMBL" id="AKP49698.1"/>
    </source>
</evidence>
<dbReference type="GO" id="GO:0016787">
    <property type="term" value="F:hydrolase activity"/>
    <property type="evidence" value="ECO:0007669"/>
    <property type="project" value="UniProtKB-KW"/>
</dbReference>
<reference evidence="1 2" key="1">
    <citation type="submission" date="2015-07" db="EMBL/GenBank/DDBJ databases">
        <authorList>
            <person name="Kim K.M."/>
        </authorList>
    </citation>
    <scope>NUCLEOTIDE SEQUENCE [LARGE SCALE GENOMIC DNA]</scope>
    <source>
        <strain evidence="1 2">KCTC 12363</strain>
    </source>
</reference>
<dbReference type="RefSeq" id="WP_048640212.1">
    <property type="nucleotide sequence ID" value="NZ_CAXBGM010000105.1"/>
</dbReference>